<dbReference type="AlphaFoldDB" id="A0A2W1JY84"/>
<evidence type="ECO:0000256" key="4">
    <source>
        <dbReference type="ARBA" id="ARBA00022516"/>
    </source>
</evidence>
<keyword evidence="5 13" id="KW-0812">Transmembrane</keyword>
<evidence type="ECO:0000256" key="3">
    <source>
        <dbReference type="ARBA" id="ARBA00008749"/>
    </source>
</evidence>
<feature type="transmembrane region" description="Helical" evidence="13">
    <location>
        <begin position="17"/>
        <end position="36"/>
    </location>
</feature>
<comment type="caution">
    <text evidence="15">The sequence shown here is derived from an EMBL/GenBank/DDBJ whole genome shotgun (WGS) entry which is preliminary data.</text>
</comment>
<evidence type="ECO:0000313" key="15">
    <source>
        <dbReference type="EMBL" id="PZD75225.1"/>
    </source>
</evidence>
<comment type="cofactor">
    <cofactor evidence="1">
        <name>Fe(2+)</name>
        <dbReference type="ChEBI" id="CHEBI:29033"/>
    </cofactor>
</comment>
<proteinExistence type="inferred from homology"/>
<dbReference type="GO" id="GO:0016020">
    <property type="term" value="C:membrane"/>
    <property type="evidence" value="ECO:0007669"/>
    <property type="project" value="UniProtKB-SubCell"/>
</dbReference>
<evidence type="ECO:0000256" key="6">
    <source>
        <dbReference type="ARBA" id="ARBA00022832"/>
    </source>
</evidence>
<accession>A0A2W1JY84</accession>
<dbReference type="PANTHER" id="PTHR11351">
    <property type="entry name" value="ACYL-COA DESATURASE"/>
    <property type="match status" value="1"/>
</dbReference>
<evidence type="ECO:0000256" key="10">
    <source>
        <dbReference type="ARBA" id="ARBA00023098"/>
    </source>
</evidence>
<dbReference type="Proteomes" id="UP000248857">
    <property type="component" value="Unassembled WGS sequence"/>
</dbReference>
<dbReference type="InterPro" id="IPR005804">
    <property type="entry name" value="FA_desaturase_dom"/>
</dbReference>
<reference evidence="15 16" key="1">
    <citation type="journal article" date="2018" name="Sci. Rep.">
        <title>A novel species of the marine cyanobacterium Acaryochloris with a unique pigment content and lifestyle.</title>
        <authorList>
            <person name="Partensky F."/>
            <person name="Six C."/>
            <person name="Ratin M."/>
            <person name="Garczarek L."/>
            <person name="Vaulot D."/>
            <person name="Probert I."/>
            <person name="Calteau A."/>
            <person name="Gourvil P."/>
            <person name="Marie D."/>
            <person name="Grebert T."/>
            <person name="Bouchier C."/>
            <person name="Le Panse S."/>
            <person name="Gachenot M."/>
            <person name="Rodriguez F."/>
            <person name="Garrido J.L."/>
        </authorList>
    </citation>
    <scope>NUCLEOTIDE SEQUENCE [LARGE SCALE GENOMIC DNA]</scope>
    <source>
        <strain evidence="15 16">RCC1774</strain>
    </source>
</reference>
<comment type="subcellular location">
    <subcellularLocation>
        <location evidence="2">Membrane</location>
        <topology evidence="2">Multi-pass membrane protein</topology>
    </subcellularLocation>
</comment>
<sequence>MTIATERPVEPNQLKKSWPFIIVLAVVHVGALFALLPSNFSWAAVGLALFLHWVTGGLGITLGWHRMLTHRSFQVPKPLEYFLAFCGTLACEGGVIWWVGLHRNHHMHSDTDNDQHNSNRGFWWSHMGWMMHETPAASEVERLTKDMRDDPVYQFLDNYFFPIQIAFGALLFLVGGWSFVVWGIFVRLVLVYHCTWFVNSATHKFGYQTYESDDNSTNCWWVAMLTYGEGWHNNHHAFPQSARHGIQWWEIDTTWMLIQLFQTLGLASKVRLPAESKV</sequence>
<evidence type="ECO:0000256" key="8">
    <source>
        <dbReference type="ARBA" id="ARBA00023002"/>
    </source>
</evidence>
<evidence type="ECO:0000259" key="14">
    <source>
        <dbReference type="Pfam" id="PF00487"/>
    </source>
</evidence>
<feature type="transmembrane region" description="Helical" evidence="13">
    <location>
        <begin position="159"/>
        <end position="185"/>
    </location>
</feature>
<dbReference type="PRINTS" id="PR00075">
    <property type="entry name" value="FACDDSATRASE"/>
</dbReference>
<dbReference type="RefSeq" id="WP_110984498.1">
    <property type="nucleotide sequence ID" value="NZ_CAWNWM010000001.1"/>
</dbReference>
<keyword evidence="7 13" id="KW-1133">Transmembrane helix</keyword>
<dbReference type="Pfam" id="PF00487">
    <property type="entry name" value="FA_desaturase"/>
    <property type="match status" value="1"/>
</dbReference>
<dbReference type="PANTHER" id="PTHR11351:SF31">
    <property type="entry name" value="DESATURASE 1, ISOFORM A-RELATED"/>
    <property type="match status" value="1"/>
</dbReference>
<keyword evidence="11 13" id="KW-0472">Membrane</keyword>
<comment type="similarity">
    <text evidence="3">Belongs to the fatty acid desaturase type 2 family.</text>
</comment>
<keyword evidence="6" id="KW-0276">Fatty acid metabolism</keyword>
<evidence type="ECO:0000256" key="12">
    <source>
        <dbReference type="ARBA" id="ARBA00023160"/>
    </source>
</evidence>
<dbReference type="CDD" id="cd03505">
    <property type="entry name" value="Delta9-FADS-like"/>
    <property type="match status" value="1"/>
</dbReference>
<organism evidence="15 16">
    <name type="scientific">Acaryochloris thomasi RCC1774</name>
    <dbReference type="NCBI Taxonomy" id="1764569"/>
    <lineage>
        <taxon>Bacteria</taxon>
        <taxon>Bacillati</taxon>
        <taxon>Cyanobacteriota</taxon>
        <taxon>Cyanophyceae</taxon>
        <taxon>Acaryochloridales</taxon>
        <taxon>Acaryochloridaceae</taxon>
        <taxon>Acaryochloris</taxon>
        <taxon>Acaryochloris thomasi</taxon>
    </lineage>
</organism>
<dbReference type="InterPro" id="IPR015876">
    <property type="entry name" value="Acyl-CoA_DS"/>
</dbReference>
<keyword evidence="12" id="KW-0275">Fatty acid biosynthesis</keyword>
<evidence type="ECO:0000256" key="11">
    <source>
        <dbReference type="ARBA" id="ARBA00023136"/>
    </source>
</evidence>
<evidence type="ECO:0000313" key="16">
    <source>
        <dbReference type="Proteomes" id="UP000248857"/>
    </source>
</evidence>
<keyword evidence="16" id="KW-1185">Reference proteome</keyword>
<dbReference type="EMBL" id="PQWO01000001">
    <property type="protein sequence ID" value="PZD75225.1"/>
    <property type="molecule type" value="Genomic_DNA"/>
</dbReference>
<evidence type="ECO:0000256" key="7">
    <source>
        <dbReference type="ARBA" id="ARBA00022989"/>
    </source>
</evidence>
<feature type="transmembrane region" description="Helical" evidence="13">
    <location>
        <begin position="42"/>
        <end position="60"/>
    </location>
</feature>
<evidence type="ECO:0000256" key="5">
    <source>
        <dbReference type="ARBA" id="ARBA00022692"/>
    </source>
</evidence>
<evidence type="ECO:0000256" key="13">
    <source>
        <dbReference type="SAM" id="Phobius"/>
    </source>
</evidence>
<dbReference type="GO" id="GO:0006633">
    <property type="term" value="P:fatty acid biosynthetic process"/>
    <property type="evidence" value="ECO:0007669"/>
    <property type="project" value="UniProtKB-KW"/>
</dbReference>
<evidence type="ECO:0000256" key="2">
    <source>
        <dbReference type="ARBA" id="ARBA00004141"/>
    </source>
</evidence>
<feature type="domain" description="Fatty acid desaturase" evidence="14">
    <location>
        <begin position="41"/>
        <end position="255"/>
    </location>
</feature>
<dbReference type="GO" id="GO:0016717">
    <property type="term" value="F:oxidoreductase activity, acting on paired donors, with oxidation of a pair of donors resulting in the reduction of molecular oxygen to two molecules of water"/>
    <property type="evidence" value="ECO:0007669"/>
    <property type="project" value="InterPro"/>
</dbReference>
<protein>
    <recommendedName>
        <fullName evidence="14">Fatty acid desaturase domain-containing protein</fullName>
    </recommendedName>
</protein>
<feature type="transmembrane region" description="Helical" evidence="13">
    <location>
        <begin position="81"/>
        <end position="100"/>
    </location>
</feature>
<keyword evidence="9" id="KW-0408">Iron</keyword>
<keyword evidence="8" id="KW-0560">Oxidoreductase</keyword>
<keyword evidence="10" id="KW-0443">Lipid metabolism</keyword>
<evidence type="ECO:0000256" key="1">
    <source>
        <dbReference type="ARBA" id="ARBA00001954"/>
    </source>
</evidence>
<gene>
    <name evidence="15" type="ORF">C1752_00538</name>
</gene>
<name>A0A2W1JY84_9CYAN</name>
<evidence type="ECO:0000256" key="9">
    <source>
        <dbReference type="ARBA" id="ARBA00023004"/>
    </source>
</evidence>
<keyword evidence="4" id="KW-0444">Lipid biosynthesis</keyword>
<dbReference type="OrthoDB" id="19906at2"/>